<keyword evidence="3" id="KW-1185">Reference proteome</keyword>
<dbReference type="EMBL" id="JBHSHD010000006">
    <property type="protein sequence ID" value="MFC4819973.1"/>
    <property type="molecule type" value="Genomic_DNA"/>
</dbReference>
<comment type="caution">
    <text evidence="2">The sequence shown here is derived from an EMBL/GenBank/DDBJ whole genome shotgun (WGS) entry which is preliminary data.</text>
</comment>
<evidence type="ECO:0000313" key="2">
    <source>
        <dbReference type="EMBL" id="MFC4819973.1"/>
    </source>
</evidence>
<evidence type="ECO:0000256" key="1">
    <source>
        <dbReference type="SAM" id="MobiDB-lite"/>
    </source>
</evidence>
<feature type="compositionally biased region" description="Low complexity" evidence="1">
    <location>
        <begin position="26"/>
        <end position="35"/>
    </location>
</feature>
<proteinExistence type="predicted"/>
<protein>
    <submittedName>
        <fullName evidence="2">Uncharacterized protein</fullName>
    </submittedName>
</protein>
<name>A0ABV9QT84_9GAMM</name>
<evidence type="ECO:0000313" key="3">
    <source>
        <dbReference type="Proteomes" id="UP001595886"/>
    </source>
</evidence>
<dbReference type="Proteomes" id="UP001595886">
    <property type="component" value="Unassembled WGS sequence"/>
</dbReference>
<accession>A0ABV9QT84</accession>
<sequence length="224" mass="24931">MSDHHDDWNALPPDPVDEPFGRWSEAPAPQAAPAASTDPVVLDLPRLAEWLPRLGAVLWLERRERRPSPLRALIGARGIVLLEHPALAVLGRCRSITAHTAVTPHGPREWLSFRDARDEVRAKLFLLPDTDYLAWDEMAAATRLAPACEEPTRWHAHAAFLRGALARLGSAWRARVLRFELGRLPWLRTLDAQPPLRLSLLGLELSRAIARSEGAELVSPLHSA</sequence>
<feature type="region of interest" description="Disordered" evidence="1">
    <location>
        <begin position="1"/>
        <end position="37"/>
    </location>
</feature>
<reference evidence="3" key="1">
    <citation type="journal article" date="2019" name="Int. J. Syst. Evol. Microbiol.">
        <title>The Global Catalogue of Microorganisms (GCM) 10K type strain sequencing project: providing services to taxonomists for standard genome sequencing and annotation.</title>
        <authorList>
            <consortium name="The Broad Institute Genomics Platform"/>
            <consortium name="The Broad Institute Genome Sequencing Center for Infectious Disease"/>
            <person name="Wu L."/>
            <person name="Ma J."/>
        </authorList>
    </citation>
    <scope>NUCLEOTIDE SEQUENCE [LARGE SCALE GENOMIC DNA]</scope>
    <source>
        <strain evidence="3">CCUG 30340</strain>
    </source>
</reference>
<dbReference type="SUPFAM" id="SSF144064">
    <property type="entry name" value="Heme iron utilization protein-like"/>
    <property type="match status" value="1"/>
</dbReference>
<gene>
    <name evidence="2" type="ORF">ACFO6Q_06540</name>
</gene>
<dbReference type="RefSeq" id="WP_380019790.1">
    <property type="nucleotide sequence ID" value="NZ_JBHSHD010000006.1"/>
</dbReference>
<organism evidence="2 3">
    <name type="scientific">Dokdonella ginsengisoli</name>
    <dbReference type="NCBI Taxonomy" id="363846"/>
    <lineage>
        <taxon>Bacteria</taxon>
        <taxon>Pseudomonadati</taxon>
        <taxon>Pseudomonadota</taxon>
        <taxon>Gammaproteobacteria</taxon>
        <taxon>Lysobacterales</taxon>
        <taxon>Rhodanobacteraceae</taxon>
        <taxon>Dokdonella</taxon>
    </lineage>
</organism>